<sequence>MDIDHQRPAPDEGPHLPLSVALREGSADEHRRAEGSAFVGDLLAGRATANQYAGYLQRLRVVYAALEAALRAHRAHPAVAAVYDEDLARTEALDLDLDHWAPGDRPAASPAAVAYRDRIETAAAVPELLVAHHYTRYLGDLSGGRMLAHALRAARDGDDVGLAFYDFPAVPKPVPYKRDYRDRLDALPLTGAQRRALVEEVRLAFRLNRGLLDEVASPAPA</sequence>
<evidence type="ECO:0000256" key="3">
    <source>
        <dbReference type="ARBA" id="ARBA00022617"/>
    </source>
</evidence>
<evidence type="ECO:0000256" key="8">
    <source>
        <dbReference type="PIRSR" id="PIRSR000343-1"/>
    </source>
</evidence>
<keyword evidence="5 10" id="KW-0560">Oxidoreductase</keyword>
<dbReference type="AlphaFoldDB" id="A0A7Y9JCS5"/>
<evidence type="ECO:0000256" key="7">
    <source>
        <dbReference type="ARBA" id="ARBA00048328"/>
    </source>
</evidence>
<name>A0A7Y9JCS5_9ACTN</name>
<comment type="catalytic activity">
    <reaction evidence="7">
        <text>heme b + 3 reduced [NADPH--hemoprotein reductase] + 3 O2 = biliverdin IXalpha + CO + Fe(2+) + 3 oxidized [NADPH--hemoprotein reductase] + 3 H2O + H(+)</text>
        <dbReference type="Rhea" id="RHEA:21764"/>
        <dbReference type="Rhea" id="RHEA-COMP:11964"/>
        <dbReference type="Rhea" id="RHEA-COMP:11965"/>
        <dbReference type="ChEBI" id="CHEBI:15377"/>
        <dbReference type="ChEBI" id="CHEBI:15378"/>
        <dbReference type="ChEBI" id="CHEBI:15379"/>
        <dbReference type="ChEBI" id="CHEBI:17245"/>
        <dbReference type="ChEBI" id="CHEBI:29033"/>
        <dbReference type="ChEBI" id="CHEBI:57618"/>
        <dbReference type="ChEBI" id="CHEBI:57991"/>
        <dbReference type="ChEBI" id="CHEBI:58210"/>
        <dbReference type="ChEBI" id="CHEBI:60344"/>
        <dbReference type="EC" id="1.14.14.18"/>
    </reaction>
</comment>
<dbReference type="Pfam" id="PF01126">
    <property type="entry name" value="Heme_oxygenase"/>
    <property type="match status" value="1"/>
</dbReference>
<dbReference type="GO" id="GO:0042167">
    <property type="term" value="P:heme catabolic process"/>
    <property type="evidence" value="ECO:0007669"/>
    <property type="project" value="TreeGrafter"/>
</dbReference>
<organism evidence="10 11">
    <name type="scientific">Nocardioides panaciterrulae</name>
    <dbReference type="NCBI Taxonomy" id="661492"/>
    <lineage>
        <taxon>Bacteria</taxon>
        <taxon>Bacillati</taxon>
        <taxon>Actinomycetota</taxon>
        <taxon>Actinomycetes</taxon>
        <taxon>Propionibacteriales</taxon>
        <taxon>Nocardioidaceae</taxon>
        <taxon>Nocardioides</taxon>
    </lineage>
</organism>
<feature type="binding site" description="axial binding residue" evidence="9">
    <location>
        <position position="30"/>
    </location>
    <ligand>
        <name>heme b</name>
        <dbReference type="ChEBI" id="CHEBI:60344"/>
    </ligand>
    <ligandPart>
        <name>Fe</name>
        <dbReference type="ChEBI" id="CHEBI:18248"/>
    </ligandPart>
</feature>
<dbReference type="PIRSF" id="PIRSF000343">
    <property type="entry name" value="Haem_Oase"/>
    <property type="match status" value="1"/>
</dbReference>
<dbReference type="GO" id="GO:0006788">
    <property type="term" value="P:heme oxidation"/>
    <property type="evidence" value="ECO:0007669"/>
    <property type="project" value="InterPro"/>
</dbReference>
<dbReference type="InterPro" id="IPR002051">
    <property type="entry name" value="Haem_Oase"/>
</dbReference>
<evidence type="ECO:0000256" key="6">
    <source>
        <dbReference type="ARBA" id="ARBA00023004"/>
    </source>
</evidence>
<dbReference type="GO" id="GO:0004392">
    <property type="term" value="F:heme oxygenase (decyclizing) activity"/>
    <property type="evidence" value="ECO:0007669"/>
    <property type="project" value="UniProtKB-EC"/>
</dbReference>
<evidence type="ECO:0000256" key="2">
    <source>
        <dbReference type="ARBA" id="ARBA00012360"/>
    </source>
</evidence>
<dbReference type="InterPro" id="IPR018207">
    <property type="entry name" value="Haem_oxygenase_CS"/>
</dbReference>
<gene>
    <name evidence="10" type="ORF">BJZ21_003664</name>
</gene>
<accession>A0A7Y9JCS5</accession>
<keyword evidence="6 9" id="KW-0408">Iron</keyword>
<dbReference type="GO" id="GO:0020037">
    <property type="term" value="F:heme binding"/>
    <property type="evidence" value="ECO:0007669"/>
    <property type="project" value="TreeGrafter"/>
</dbReference>
<keyword evidence="11" id="KW-1185">Reference proteome</keyword>
<dbReference type="Proteomes" id="UP000535511">
    <property type="component" value="Unassembled WGS sequence"/>
</dbReference>
<dbReference type="PROSITE" id="PS00593">
    <property type="entry name" value="HEME_OXYGENASE"/>
    <property type="match status" value="1"/>
</dbReference>
<feature type="binding site" evidence="8">
    <location>
        <position position="23"/>
    </location>
    <ligand>
        <name>heme b</name>
        <dbReference type="ChEBI" id="CHEBI:60344"/>
    </ligand>
</feature>
<comment type="caution">
    <text evidence="10">The sequence shown here is derived from an EMBL/GenBank/DDBJ whole genome shotgun (WGS) entry which is preliminary data.</text>
</comment>
<evidence type="ECO:0000256" key="5">
    <source>
        <dbReference type="ARBA" id="ARBA00023002"/>
    </source>
</evidence>
<evidence type="ECO:0000256" key="1">
    <source>
        <dbReference type="ARBA" id="ARBA00006134"/>
    </source>
</evidence>
<dbReference type="PRINTS" id="PR00088">
    <property type="entry name" value="HAEMOXYGNASE"/>
</dbReference>
<comment type="similarity">
    <text evidence="1">Belongs to the heme oxygenase family.</text>
</comment>
<protein>
    <recommendedName>
        <fullName evidence="2">heme oxygenase (biliverdin-producing)</fullName>
        <ecNumber evidence="2">1.14.14.18</ecNumber>
    </recommendedName>
</protein>
<evidence type="ECO:0000313" key="11">
    <source>
        <dbReference type="Proteomes" id="UP000535511"/>
    </source>
</evidence>
<dbReference type="PANTHER" id="PTHR10720:SF0">
    <property type="entry name" value="HEME OXYGENASE"/>
    <property type="match status" value="1"/>
</dbReference>
<reference evidence="10 11" key="1">
    <citation type="submission" date="2020-07" db="EMBL/GenBank/DDBJ databases">
        <title>Sequencing the genomes of 1000 actinobacteria strains.</title>
        <authorList>
            <person name="Klenk H.-P."/>
        </authorList>
    </citation>
    <scope>NUCLEOTIDE SEQUENCE [LARGE SCALE GENOMIC DNA]</scope>
    <source>
        <strain evidence="10 11">DSM 21350</strain>
    </source>
</reference>
<evidence type="ECO:0000256" key="9">
    <source>
        <dbReference type="PIRSR" id="PIRSR000343-2"/>
    </source>
</evidence>
<dbReference type="GO" id="GO:0046872">
    <property type="term" value="F:metal ion binding"/>
    <property type="evidence" value="ECO:0007669"/>
    <property type="project" value="UniProtKB-KW"/>
</dbReference>
<feature type="binding site" evidence="8">
    <location>
        <position position="181"/>
    </location>
    <ligand>
        <name>heme b</name>
        <dbReference type="ChEBI" id="CHEBI:60344"/>
    </ligand>
</feature>
<dbReference type="RefSeq" id="WP_179665084.1">
    <property type="nucleotide sequence ID" value="NZ_JACCBG010000001.1"/>
</dbReference>
<dbReference type="SUPFAM" id="SSF48613">
    <property type="entry name" value="Heme oxygenase-like"/>
    <property type="match status" value="1"/>
</dbReference>
<dbReference type="InterPro" id="IPR016053">
    <property type="entry name" value="Haem_Oase-like"/>
</dbReference>
<evidence type="ECO:0000313" key="10">
    <source>
        <dbReference type="EMBL" id="NYD43581.1"/>
    </source>
</evidence>
<dbReference type="EMBL" id="JACCBG010000001">
    <property type="protein sequence ID" value="NYD43581.1"/>
    <property type="molecule type" value="Genomic_DNA"/>
</dbReference>
<dbReference type="PANTHER" id="PTHR10720">
    <property type="entry name" value="HEME OXYGENASE"/>
    <property type="match status" value="1"/>
</dbReference>
<keyword evidence="3 8" id="KW-0349">Heme</keyword>
<dbReference type="Gene3D" id="1.20.910.10">
    <property type="entry name" value="Heme oxygenase-like"/>
    <property type="match status" value="1"/>
</dbReference>
<proteinExistence type="inferred from homology"/>
<dbReference type="InterPro" id="IPR016084">
    <property type="entry name" value="Haem_Oase-like_multi-hlx"/>
</dbReference>
<dbReference type="CDD" id="cd19165">
    <property type="entry name" value="HemeO"/>
    <property type="match status" value="1"/>
</dbReference>
<dbReference type="GO" id="GO:0006979">
    <property type="term" value="P:response to oxidative stress"/>
    <property type="evidence" value="ECO:0007669"/>
    <property type="project" value="TreeGrafter"/>
</dbReference>
<dbReference type="EC" id="1.14.14.18" evidence="2"/>
<evidence type="ECO:0000256" key="4">
    <source>
        <dbReference type="ARBA" id="ARBA00022723"/>
    </source>
</evidence>
<feature type="binding site" evidence="8">
    <location>
        <position position="134"/>
    </location>
    <ligand>
        <name>heme b</name>
        <dbReference type="ChEBI" id="CHEBI:60344"/>
    </ligand>
</feature>
<keyword evidence="4 9" id="KW-0479">Metal-binding</keyword>